<evidence type="ECO:0000259" key="2">
    <source>
        <dbReference type="Pfam" id="PF13649"/>
    </source>
</evidence>
<keyword evidence="4" id="KW-1185">Reference proteome</keyword>
<comment type="caution">
    <text evidence="3">The sequence shown here is derived from an EMBL/GenBank/DDBJ whole genome shotgun (WGS) entry which is preliminary data.</text>
</comment>
<dbReference type="PANTHER" id="PTHR43861">
    <property type="entry name" value="TRANS-ACONITATE 2-METHYLTRANSFERASE-RELATED"/>
    <property type="match status" value="1"/>
</dbReference>
<dbReference type="InterPro" id="IPR029063">
    <property type="entry name" value="SAM-dependent_MTases_sf"/>
</dbReference>
<evidence type="ECO:0000313" key="3">
    <source>
        <dbReference type="EMBL" id="GGH71809.1"/>
    </source>
</evidence>
<dbReference type="GO" id="GO:0016740">
    <property type="term" value="F:transferase activity"/>
    <property type="evidence" value="ECO:0007669"/>
    <property type="project" value="UniProtKB-KW"/>
</dbReference>
<dbReference type="Gene3D" id="3.40.50.150">
    <property type="entry name" value="Vaccinia Virus protein VP39"/>
    <property type="match status" value="1"/>
</dbReference>
<keyword evidence="1" id="KW-0808">Transferase</keyword>
<dbReference type="CDD" id="cd02440">
    <property type="entry name" value="AdoMet_MTases"/>
    <property type="match status" value="1"/>
</dbReference>
<evidence type="ECO:0000256" key="1">
    <source>
        <dbReference type="ARBA" id="ARBA00022679"/>
    </source>
</evidence>
<reference evidence="3" key="1">
    <citation type="journal article" date="2014" name="Int. J. Syst. Evol. Microbiol.">
        <title>Complete genome sequence of Corynebacterium casei LMG S-19264T (=DSM 44701T), isolated from a smear-ripened cheese.</title>
        <authorList>
            <consortium name="US DOE Joint Genome Institute (JGI-PGF)"/>
            <person name="Walter F."/>
            <person name="Albersmeier A."/>
            <person name="Kalinowski J."/>
            <person name="Ruckert C."/>
        </authorList>
    </citation>
    <scope>NUCLEOTIDE SEQUENCE</scope>
    <source>
        <strain evidence="3">CGMCC 1.15290</strain>
    </source>
</reference>
<gene>
    <name evidence="3" type="ORF">GCM10011379_31550</name>
</gene>
<name>A0A917MX67_9BACT</name>
<accession>A0A917MX67</accession>
<dbReference type="InterPro" id="IPR041698">
    <property type="entry name" value="Methyltransf_25"/>
</dbReference>
<evidence type="ECO:0000313" key="4">
    <source>
        <dbReference type="Proteomes" id="UP000627292"/>
    </source>
</evidence>
<feature type="domain" description="Methyltransferase" evidence="2">
    <location>
        <begin position="42"/>
        <end position="133"/>
    </location>
</feature>
<dbReference type="SUPFAM" id="SSF53335">
    <property type="entry name" value="S-adenosyl-L-methionine-dependent methyltransferases"/>
    <property type="match status" value="1"/>
</dbReference>
<proteinExistence type="predicted"/>
<dbReference type="Proteomes" id="UP000627292">
    <property type="component" value="Unassembled WGS sequence"/>
</dbReference>
<dbReference type="AlphaFoldDB" id="A0A917MX67"/>
<dbReference type="EMBL" id="BMIB01000003">
    <property type="protein sequence ID" value="GGH71809.1"/>
    <property type="molecule type" value="Genomic_DNA"/>
</dbReference>
<dbReference type="Pfam" id="PF13649">
    <property type="entry name" value="Methyltransf_25"/>
    <property type="match status" value="1"/>
</dbReference>
<dbReference type="RefSeq" id="WP_188953926.1">
    <property type="nucleotide sequence ID" value="NZ_BMIB01000003.1"/>
</dbReference>
<sequence length="214" mass="24074">MSIQQAYNSWAVQYDTNDNKTRDLEAGVLREVLSGIPFSTCLEIGCGTGKNTVWLAEKTNGCVTAVDFSEAMLAKAREKVTSFGVSFYQADILEPWTFRERLYELVTFSLVLEHIEQLQPVLKKASESLHPGGHVYIGELHPFKQYAGSKARFDTAEGRQVVQCYTHHISDFTKAAQACGLSVVFIEEYFDENNRADIPRVIAIVLRKEAEVEE</sequence>
<reference evidence="3" key="2">
    <citation type="submission" date="2020-09" db="EMBL/GenBank/DDBJ databases">
        <authorList>
            <person name="Sun Q."/>
            <person name="Zhou Y."/>
        </authorList>
    </citation>
    <scope>NUCLEOTIDE SEQUENCE</scope>
    <source>
        <strain evidence="3">CGMCC 1.15290</strain>
    </source>
</reference>
<organism evidence="3 4">
    <name type="scientific">Filimonas zeae</name>
    <dbReference type="NCBI Taxonomy" id="1737353"/>
    <lineage>
        <taxon>Bacteria</taxon>
        <taxon>Pseudomonadati</taxon>
        <taxon>Bacteroidota</taxon>
        <taxon>Chitinophagia</taxon>
        <taxon>Chitinophagales</taxon>
        <taxon>Chitinophagaceae</taxon>
        <taxon>Filimonas</taxon>
    </lineage>
</organism>
<protein>
    <recommendedName>
        <fullName evidence="2">Methyltransferase domain-containing protein</fullName>
    </recommendedName>
</protein>